<sequence length="248" mass="28850">MKRWEQTNLHSLIRIPEPELMEETNQVDSYANADFESAHSMIIKQFQSRFPHKFSPRSVLDLGCGPGDMSSRLLSLFPSASFTFLDGSNPMLDFCKKRLSTVLEEKRNNNLFFKNELLQDFVPECSFDLVFSNSLLHHVHDPFVFWAAIQRSIDDDSFVFICDLLRPNSLAEANHLVDRYAKNEPEVLRKDFFNSLLAAFRFEEVADMITTIRMSHKLNLEIVSDRHWICYSKPRQSGLNYNTYKPIA</sequence>
<dbReference type="SUPFAM" id="SSF53335">
    <property type="entry name" value="S-adenosyl-L-methionine-dependent methyltransferases"/>
    <property type="match status" value="1"/>
</dbReference>
<accession>A0ABY2NHU7</accession>
<dbReference type="Pfam" id="PF08242">
    <property type="entry name" value="Methyltransf_12"/>
    <property type="match status" value="1"/>
</dbReference>
<evidence type="ECO:0000313" key="2">
    <source>
        <dbReference type="EMBL" id="TGM30451.1"/>
    </source>
</evidence>
<dbReference type="InterPro" id="IPR013217">
    <property type="entry name" value="Methyltransf_12"/>
</dbReference>
<gene>
    <name evidence="2" type="ORF">EHQ82_01390</name>
</gene>
<dbReference type="GO" id="GO:0032259">
    <property type="term" value="P:methylation"/>
    <property type="evidence" value="ECO:0007669"/>
    <property type="project" value="UniProtKB-KW"/>
</dbReference>
<feature type="non-terminal residue" evidence="2">
    <location>
        <position position="248"/>
    </location>
</feature>
<protein>
    <submittedName>
        <fullName evidence="2">Class I SAM-dependent methyltransferase</fullName>
    </submittedName>
</protein>
<dbReference type="PANTHER" id="PTHR43591">
    <property type="entry name" value="METHYLTRANSFERASE"/>
    <property type="match status" value="1"/>
</dbReference>
<keyword evidence="2" id="KW-0808">Transferase</keyword>
<evidence type="ECO:0000313" key="3">
    <source>
        <dbReference type="Proteomes" id="UP000298057"/>
    </source>
</evidence>
<reference evidence="3" key="1">
    <citation type="journal article" date="2019" name="PLoS Negl. Trop. Dis.">
        <title>Revisiting the worldwide diversity of Leptospira species in the environment.</title>
        <authorList>
            <person name="Vincent A.T."/>
            <person name="Schiettekatte O."/>
            <person name="Bourhy P."/>
            <person name="Veyrier F.J."/>
            <person name="Picardeau M."/>
        </authorList>
    </citation>
    <scope>NUCLEOTIDE SEQUENCE [LARGE SCALE GENOMIC DNA]</scope>
    <source>
        <strain evidence="3">201702406</strain>
    </source>
</reference>
<keyword evidence="2" id="KW-0489">Methyltransferase</keyword>
<dbReference type="InterPro" id="IPR029063">
    <property type="entry name" value="SAM-dependent_MTases_sf"/>
</dbReference>
<organism evidence="2 3">
    <name type="scientific">Leptospira selangorensis</name>
    <dbReference type="NCBI Taxonomy" id="2484982"/>
    <lineage>
        <taxon>Bacteria</taxon>
        <taxon>Pseudomonadati</taxon>
        <taxon>Spirochaetota</taxon>
        <taxon>Spirochaetia</taxon>
        <taxon>Leptospirales</taxon>
        <taxon>Leptospiraceae</taxon>
        <taxon>Leptospira</taxon>
    </lineage>
</organism>
<feature type="domain" description="Methyltransferase type 12" evidence="1">
    <location>
        <begin position="60"/>
        <end position="156"/>
    </location>
</feature>
<dbReference type="CDD" id="cd02440">
    <property type="entry name" value="AdoMet_MTases"/>
    <property type="match status" value="1"/>
</dbReference>
<proteinExistence type="predicted"/>
<dbReference type="GO" id="GO:0008168">
    <property type="term" value="F:methyltransferase activity"/>
    <property type="evidence" value="ECO:0007669"/>
    <property type="project" value="UniProtKB-KW"/>
</dbReference>
<dbReference type="Gene3D" id="3.40.50.150">
    <property type="entry name" value="Vaccinia Virus protein VP39"/>
    <property type="match status" value="1"/>
</dbReference>
<evidence type="ECO:0000259" key="1">
    <source>
        <dbReference type="Pfam" id="PF08242"/>
    </source>
</evidence>
<dbReference type="PANTHER" id="PTHR43591:SF24">
    <property type="entry name" value="2-METHOXY-6-POLYPRENYL-1,4-BENZOQUINOL METHYLASE, MITOCHONDRIAL"/>
    <property type="match status" value="1"/>
</dbReference>
<dbReference type="EMBL" id="RQGU01000014">
    <property type="protein sequence ID" value="TGM30451.1"/>
    <property type="molecule type" value="Genomic_DNA"/>
</dbReference>
<name>A0ABY2NHU7_9LEPT</name>
<keyword evidence="3" id="KW-1185">Reference proteome</keyword>
<dbReference type="Proteomes" id="UP000298057">
    <property type="component" value="Unassembled WGS sequence"/>
</dbReference>
<comment type="caution">
    <text evidence="2">The sequence shown here is derived from an EMBL/GenBank/DDBJ whole genome shotgun (WGS) entry which is preliminary data.</text>
</comment>